<organism evidence="2 3">
    <name type="scientific">Ancylostoma ceylanicum</name>
    <dbReference type="NCBI Taxonomy" id="53326"/>
    <lineage>
        <taxon>Eukaryota</taxon>
        <taxon>Metazoa</taxon>
        <taxon>Ecdysozoa</taxon>
        <taxon>Nematoda</taxon>
        <taxon>Chromadorea</taxon>
        <taxon>Rhabditida</taxon>
        <taxon>Rhabditina</taxon>
        <taxon>Rhabditomorpha</taxon>
        <taxon>Strongyloidea</taxon>
        <taxon>Ancylostomatidae</taxon>
        <taxon>Ancylostomatinae</taxon>
        <taxon>Ancylostoma</taxon>
    </lineage>
</organism>
<evidence type="ECO:0000256" key="1">
    <source>
        <dbReference type="SAM" id="MobiDB-lite"/>
    </source>
</evidence>
<dbReference type="Proteomes" id="UP000054495">
    <property type="component" value="Unassembled WGS sequence"/>
</dbReference>
<feature type="region of interest" description="Disordered" evidence="1">
    <location>
        <begin position="72"/>
        <end position="98"/>
    </location>
</feature>
<dbReference type="EMBL" id="KE125521">
    <property type="protein sequence ID" value="EPB68020.1"/>
    <property type="molecule type" value="Genomic_DNA"/>
</dbReference>
<name>A0A0D6L885_9BILA</name>
<gene>
    <name evidence="2" type="ORF">ANCCEY_12892</name>
</gene>
<sequence>MGRGDDHVVTGTVHPATEESGIPPSELLFNMGHTLHRFMVERDRAAVPDSDHHVRVFVAVIVHLRTLFTHEQDSQQMRADRRQATASESKESRSDAHRRRLPVRLIVSARPPAQHRRVSSPRQRSFGCSRDRTAFSTFDLLNRDVDMNWIYVRKLLPRVFSYSSCCLNPILYNFMCGTFI</sequence>
<protein>
    <submittedName>
        <fullName evidence="2">Uncharacterized protein</fullName>
    </submittedName>
</protein>
<proteinExistence type="predicted"/>
<evidence type="ECO:0000313" key="3">
    <source>
        <dbReference type="Proteomes" id="UP000054495"/>
    </source>
</evidence>
<evidence type="ECO:0000313" key="2">
    <source>
        <dbReference type="EMBL" id="EPB68020.1"/>
    </source>
</evidence>
<feature type="compositionally biased region" description="Basic and acidic residues" evidence="1">
    <location>
        <begin position="72"/>
        <end position="95"/>
    </location>
</feature>
<keyword evidence="3" id="KW-1185">Reference proteome</keyword>
<reference evidence="2 3" key="1">
    <citation type="submission" date="2013-05" db="EMBL/GenBank/DDBJ databases">
        <title>Draft genome of the parasitic nematode Anyclostoma ceylanicum.</title>
        <authorList>
            <person name="Mitreva M."/>
        </authorList>
    </citation>
    <scope>NUCLEOTIDE SEQUENCE [LARGE SCALE GENOMIC DNA]</scope>
</reference>
<accession>A0A0D6L885</accession>
<feature type="region of interest" description="Disordered" evidence="1">
    <location>
        <begin position="1"/>
        <end position="24"/>
    </location>
</feature>
<dbReference type="AlphaFoldDB" id="A0A0D6L885"/>